<gene>
    <name evidence="1" type="ORF">HF841_02485</name>
</gene>
<protein>
    <submittedName>
        <fullName evidence="1">Uncharacterized protein</fullName>
    </submittedName>
</protein>
<proteinExistence type="predicted"/>
<accession>A0A7X9S934</accession>
<evidence type="ECO:0000313" key="1">
    <source>
        <dbReference type="EMBL" id="NME84899.1"/>
    </source>
</evidence>
<sequence>MALSLFGKGKHVHHFVTVKDVANELCALLQEAQKVYLHEVLECSKQYWRYVDDFVNSHRYIECDDVVCRNCHEMNIHIVKILLTEYSEIVSSSFTHDALSFEKCMELKQMYDSSVPPQATEVHSLSTLMRTPPLSFGCKITAEQMADITACADTYHLFCVSVLTVKDMQNLLYCEKGFCIQVNNIRLLAILFDALLENRFIQLNWQSILSKGHFLRSKDGKRFISASSLSSALSAAKNNMTAAAYNIRETIERLRK</sequence>
<dbReference type="EMBL" id="JABAGL010000003">
    <property type="protein sequence ID" value="NME84899.1"/>
    <property type="molecule type" value="Genomic_DNA"/>
</dbReference>
<reference evidence="1 2" key="1">
    <citation type="submission" date="2020-04" db="EMBL/GenBank/DDBJ databases">
        <authorList>
            <person name="Hitch T.C.A."/>
            <person name="Wylensek D."/>
            <person name="Clavel T."/>
        </authorList>
    </citation>
    <scope>NUCLEOTIDE SEQUENCE [LARGE SCALE GENOMIC DNA]</scope>
    <source>
        <strain evidence="1 2">WCA3-601-WT-5E</strain>
    </source>
</reference>
<comment type="caution">
    <text evidence="1">The sequence shown here is derived from an EMBL/GenBank/DDBJ whole genome shotgun (WGS) entry which is preliminary data.</text>
</comment>
<organism evidence="1 2">
    <name type="scientific">Bacteroides eggerthii</name>
    <dbReference type="NCBI Taxonomy" id="28111"/>
    <lineage>
        <taxon>Bacteria</taxon>
        <taxon>Pseudomonadati</taxon>
        <taxon>Bacteroidota</taxon>
        <taxon>Bacteroidia</taxon>
        <taxon>Bacteroidales</taxon>
        <taxon>Bacteroidaceae</taxon>
        <taxon>Bacteroides</taxon>
    </lineage>
</organism>
<dbReference type="Proteomes" id="UP000520291">
    <property type="component" value="Unassembled WGS sequence"/>
</dbReference>
<name>A0A7X9S934_9BACE</name>
<evidence type="ECO:0000313" key="2">
    <source>
        <dbReference type="Proteomes" id="UP000520291"/>
    </source>
</evidence>
<dbReference type="RefSeq" id="WP_168947195.1">
    <property type="nucleotide sequence ID" value="NZ_JABAGL010000003.1"/>
</dbReference>
<dbReference type="AlphaFoldDB" id="A0A7X9S934"/>